<dbReference type="FunFam" id="3.30.70.270:FF:000020">
    <property type="entry name" value="Transposon Tf2-6 polyprotein-like Protein"/>
    <property type="match status" value="1"/>
</dbReference>
<dbReference type="InterPro" id="IPR036397">
    <property type="entry name" value="RNaseH_sf"/>
</dbReference>
<dbReference type="Pfam" id="PF03732">
    <property type="entry name" value="Retrotrans_gag"/>
    <property type="match status" value="1"/>
</dbReference>
<dbReference type="Proteomes" id="UP000261420">
    <property type="component" value="Unplaced"/>
</dbReference>
<dbReference type="FunFam" id="1.10.340.70:FF:000001">
    <property type="entry name" value="Retrovirus-related Pol polyprotein from transposon gypsy-like Protein"/>
    <property type="match status" value="1"/>
</dbReference>
<dbReference type="SUPFAM" id="SSF50630">
    <property type="entry name" value="Acid proteases"/>
    <property type="match status" value="1"/>
</dbReference>
<dbReference type="InterPro" id="IPR043502">
    <property type="entry name" value="DNA/RNA_pol_sf"/>
</dbReference>
<dbReference type="Pfam" id="PF17921">
    <property type="entry name" value="Integrase_H2C2"/>
    <property type="match status" value="1"/>
</dbReference>
<evidence type="ECO:0000259" key="13">
    <source>
        <dbReference type="PROSITE" id="PS50158"/>
    </source>
</evidence>
<proteinExistence type="inferred from homology"/>
<dbReference type="EC" id="2.7.7.49" evidence="3"/>
<dbReference type="GO" id="GO:0003964">
    <property type="term" value="F:RNA-directed DNA polymerase activity"/>
    <property type="evidence" value="ECO:0007669"/>
    <property type="project" value="UniProtKB-KW"/>
</dbReference>
<dbReference type="PROSITE" id="PS50994">
    <property type="entry name" value="INTEGRASE"/>
    <property type="match status" value="1"/>
</dbReference>
<dbReference type="Gene3D" id="3.30.70.270">
    <property type="match status" value="2"/>
</dbReference>
<evidence type="ECO:0000256" key="11">
    <source>
        <dbReference type="PROSITE-ProRule" id="PRU00047"/>
    </source>
</evidence>
<keyword evidence="6" id="KW-0540">Nuclease</keyword>
<evidence type="ECO:0000256" key="12">
    <source>
        <dbReference type="SAM" id="MobiDB-lite"/>
    </source>
</evidence>
<evidence type="ECO:0000256" key="1">
    <source>
        <dbReference type="ARBA" id="ARBA00010879"/>
    </source>
</evidence>
<dbReference type="Gene3D" id="4.10.60.10">
    <property type="entry name" value="Zinc finger, CCHC-type"/>
    <property type="match status" value="1"/>
</dbReference>
<evidence type="ECO:0000313" key="16">
    <source>
        <dbReference type="Ensembl" id="ENSSDUP00000017778.1"/>
    </source>
</evidence>
<dbReference type="Gene3D" id="3.10.10.10">
    <property type="entry name" value="HIV Type 1 Reverse Transcriptase, subunit A, domain 1"/>
    <property type="match status" value="1"/>
</dbReference>
<feature type="domain" description="Integrase catalytic" evidence="15">
    <location>
        <begin position="1075"/>
        <end position="1223"/>
    </location>
</feature>
<evidence type="ECO:0000256" key="6">
    <source>
        <dbReference type="ARBA" id="ARBA00022722"/>
    </source>
</evidence>
<dbReference type="InterPro" id="IPR000477">
    <property type="entry name" value="RT_dom"/>
</dbReference>
<evidence type="ECO:0000256" key="8">
    <source>
        <dbReference type="ARBA" id="ARBA00022801"/>
    </source>
</evidence>
<dbReference type="SUPFAM" id="SSF53098">
    <property type="entry name" value="Ribonuclease H-like"/>
    <property type="match status" value="1"/>
</dbReference>
<evidence type="ECO:0000256" key="2">
    <source>
        <dbReference type="ARBA" id="ARBA00012180"/>
    </source>
</evidence>
<dbReference type="Gene3D" id="1.10.340.70">
    <property type="match status" value="1"/>
</dbReference>
<dbReference type="PANTHER" id="PTHR37984:SF5">
    <property type="entry name" value="PROTEIN NYNRIN-LIKE"/>
    <property type="match status" value="1"/>
</dbReference>
<dbReference type="InterPro" id="IPR043128">
    <property type="entry name" value="Rev_trsase/Diguanyl_cyclase"/>
</dbReference>
<dbReference type="InterPro" id="IPR050951">
    <property type="entry name" value="Retrovirus_Pol_polyprotein"/>
</dbReference>
<dbReference type="Pfam" id="PF17917">
    <property type="entry name" value="RT_RNaseH"/>
    <property type="match status" value="1"/>
</dbReference>
<evidence type="ECO:0000256" key="10">
    <source>
        <dbReference type="ARBA" id="ARBA00039658"/>
    </source>
</evidence>
<reference evidence="16" key="2">
    <citation type="submission" date="2025-09" db="UniProtKB">
        <authorList>
            <consortium name="Ensembl"/>
        </authorList>
    </citation>
    <scope>IDENTIFICATION</scope>
</reference>
<reference evidence="16" key="1">
    <citation type="submission" date="2025-08" db="UniProtKB">
        <authorList>
            <consortium name="Ensembl"/>
        </authorList>
    </citation>
    <scope>IDENTIFICATION</scope>
</reference>
<keyword evidence="11" id="KW-0862">Zinc</keyword>
<evidence type="ECO:0000256" key="9">
    <source>
        <dbReference type="ARBA" id="ARBA00022918"/>
    </source>
</evidence>
<dbReference type="GO" id="GO:0015074">
    <property type="term" value="P:DNA integration"/>
    <property type="evidence" value="ECO:0007669"/>
    <property type="project" value="InterPro"/>
</dbReference>
<evidence type="ECO:0000256" key="4">
    <source>
        <dbReference type="ARBA" id="ARBA00022679"/>
    </source>
</evidence>
<protein>
    <recommendedName>
        <fullName evidence="10">Gypsy retrotransposon integrase-like protein 1</fullName>
        <ecNumber evidence="3">2.7.7.49</ecNumber>
        <ecNumber evidence="2">3.1.26.4</ecNumber>
    </recommendedName>
</protein>
<accession>A0A3B4UHT0</accession>
<dbReference type="PROSITE" id="PS50158">
    <property type="entry name" value="ZF_CCHC"/>
    <property type="match status" value="1"/>
</dbReference>
<keyword evidence="5" id="KW-0548">Nucleotidyltransferase</keyword>
<dbReference type="PANTHER" id="PTHR37984">
    <property type="entry name" value="PROTEIN CBG26694"/>
    <property type="match status" value="1"/>
</dbReference>
<evidence type="ECO:0000256" key="5">
    <source>
        <dbReference type="ARBA" id="ARBA00022695"/>
    </source>
</evidence>
<dbReference type="InterPro" id="IPR012337">
    <property type="entry name" value="RNaseH-like_sf"/>
</dbReference>
<keyword evidence="11" id="KW-0863">Zinc-finger</keyword>
<dbReference type="OMA" id="HICHACA"/>
<keyword evidence="17" id="KW-1185">Reference proteome</keyword>
<evidence type="ECO:0000259" key="14">
    <source>
        <dbReference type="PROSITE" id="PS50878"/>
    </source>
</evidence>
<dbReference type="CDD" id="cd01647">
    <property type="entry name" value="RT_LTR"/>
    <property type="match status" value="1"/>
</dbReference>
<feature type="domain" description="Reverse transcriptase" evidence="14">
    <location>
        <begin position="557"/>
        <end position="736"/>
    </location>
</feature>
<dbReference type="InterPro" id="IPR036875">
    <property type="entry name" value="Znf_CCHC_sf"/>
</dbReference>
<name>A0A3B4UHT0_SERDU</name>
<dbReference type="InterPro" id="IPR041588">
    <property type="entry name" value="Integrase_H2C2"/>
</dbReference>
<dbReference type="PROSITE" id="PS50878">
    <property type="entry name" value="RT_POL"/>
    <property type="match status" value="1"/>
</dbReference>
<dbReference type="GO" id="GO:0003676">
    <property type="term" value="F:nucleic acid binding"/>
    <property type="evidence" value="ECO:0007669"/>
    <property type="project" value="InterPro"/>
</dbReference>
<comment type="similarity">
    <text evidence="1">Belongs to the beta type-B retroviral polymerase family. HERV class-II K(HML-2) pol subfamily.</text>
</comment>
<dbReference type="CDD" id="cd09274">
    <property type="entry name" value="RNase_HI_RT_Ty3"/>
    <property type="match status" value="1"/>
</dbReference>
<dbReference type="SUPFAM" id="SSF56672">
    <property type="entry name" value="DNA/RNA polymerases"/>
    <property type="match status" value="1"/>
</dbReference>
<dbReference type="FunFam" id="3.10.20.370:FF:000003">
    <property type="entry name" value="Transposon Tf2-6 polyprotein"/>
    <property type="match status" value="1"/>
</dbReference>
<dbReference type="FunFam" id="3.30.420.10:FF:000032">
    <property type="entry name" value="Retrovirus-related Pol polyprotein from transposon 297-like Protein"/>
    <property type="match status" value="1"/>
</dbReference>
<evidence type="ECO:0000313" key="17">
    <source>
        <dbReference type="Proteomes" id="UP000261420"/>
    </source>
</evidence>
<organism evidence="16 17">
    <name type="scientific">Seriola dumerili</name>
    <name type="common">Greater amberjack</name>
    <name type="synonym">Caranx dumerili</name>
    <dbReference type="NCBI Taxonomy" id="41447"/>
    <lineage>
        <taxon>Eukaryota</taxon>
        <taxon>Metazoa</taxon>
        <taxon>Chordata</taxon>
        <taxon>Craniata</taxon>
        <taxon>Vertebrata</taxon>
        <taxon>Euteleostomi</taxon>
        <taxon>Actinopterygii</taxon>
        <taxon>Neopterygii</taxon>
        <taxon>Teleostei</taxon>
        <taxon>Neoteleostei</taxon>
        <taxon>Acanthomorphata</taxon>
        <taxon>Carangaria</taxon>
        <taxon>Carangiformes</taxon>
        <taxon>Carangidae</taxon>
        <taxon>Seriola</taxon>
    </lineage>
</organism>
<keyword evidence="11" id="KW-0479">Metal-binding</keyword>
<keyword evidence="9" id="KW-0695">RNA-directed DNA polymerase</keyword>
<dbReference type="InterPro" id="IPR001584">
    <property type="entry name" value="Integrase_cat-core"/>
</dbReference>
<evidence type="ECO:0000259" key="15">
    <source>
        <dbReference type="PROSITE" id="PS50994"/>
    </source>
</evidence>
<dbReference type="InterPro" id="IPR021109">
    <property type="entry name" value="Peptidase_aspartic_dom_sf"/>
</dbReference>
<dbReference type="GO" id="GO:0004523">
    <property type="term" value="F:RNA-DNA hybrid ribonuclease activity"/>
    <property type="evidence" value="ECO:0007669"/>
    <property type="project" value="UniProtKB-EC"/>
</dbReference>
<dbReference type="CDD" id="cd00303">
    <property type="entry name" value="retropepsin_like"/>
    <property type="match status" value="1"/>
</dbReference>
<dbReference type="AlphaFoldDB" id="A0A3B4UHT0"/>
<dbReference type="InterPro" id="IPR041373">
    <property type="entry name" value="RT_RNaseH"/>
</dbReference>
<dbReference type="Pfam" id="PF00665">
    <property type="entry name" value="rve"/>
    <property type="match status" value="1"/>
</dbReference>
<dbReference type="InterPro" id="IPR001878">
    <property type="entry name" value="Znf_CCHC"/>
</dbReference>
<dbReference type="Ensembl" id="ENSSDUT00000018102.1">
    <property type="protein sequence ID" value="ENSSDUP00000017778.1"/>
    <property type="gene ID" value="ENSSDUG00000012982.1"/>
</dbReference>
<feature type="domain" description="CCHC-type" evidence="13">
    <location>
        <begin position="309"/>
        <end position="323"/>
    </location>
</feature>
<dbReference type="GeneTree" id="ENSGT01060000248608"/>
<evidence type="ECO:0000256" key="7">
    <source>
        <dbReference type="ARBA" id="ARBA00022759"/>
    </source>
</evidence>
<keyword evidence="8" id="KW-0378">Hydrolase</keyword>
<dbReference type="SUPFAM" id="SSF57756">
    <property type="entry name" value="Retrovirus zinc finger-like domains"/>
    <property type="match status" value="1"/>
</dbReference>
<dbReference type="STRING" id="41447.ENSSDUP00000017778"/>
<dbReference type="Gene3D" id="2.40.70.10">
    <property type="entry name" value="Acid Proteases"/>
    <property type="match status" value="1"/>
</dbReference>
<sequence length="1223" mass="137038">MDSAETDQITAALRAQETRLSRQEEFQVAMVTQLGRLSSQVQDLLGHLQQTHNPPSAPEPPVTAVAPVQAVPIAGAGIRLAPPERFSGEPGFCKAFLIDCSIHFEHSPLAFTTDRSKIAFMVSHLTGRARAWATAEWGRDSPLCHSLPEFQAALQKTFDPVSTDREKARELSGLRQGNNSACDYAIRFRTLATESGWNSTALYDVFLKGLSAPIRELLVPLDLPADLDSLIALAIRTDNRIQELHQHRKGRPSSERYRQPLVLGGQEARGPTLEHPHPLPTAGEAEPMQLGRTQLTPAERQRRLKEGLCFYCGESGHLVVACPVKAARGVSQFSTSDSLSRSLTAIKVKHNTTVMEMNVLIDSGADESLMDWGLAKKLGLKTEAISQPILARALNGNALFTIAYVTEPIAITIDNHSELMNFYLFNSPARTLVLGHPWLTRHNPHIDWPTGKILGWGELCERECLQDKTQGKATTVINSVSAHPVTDSQYPDLTSVPNCYHHLKEVFNKVKATSLPPHRPYDCAIDLIPGSTIPKGRLYSVSGPERQAMKEYIESSLKAGLIRPSSSPAGAGFFFVDKKDGSLRPCIDYSPLNDITIKNRYPLPLMSSVFDQLQQAKIFTKLDLRNAYHLVRIREGDEWKTGFNTPRGHYEYLVMPFGLTNAPAVFQAMINDVLRDFLDHFVYVYLDDILIYSPDLDTHRKHVATVLQRLLNHRLYVKAEKSEFHADTISFLGFIVAPGRVQMDPAKVSAVVKWPTPDSRKKVQQFLGFANFYRRFIRGFSAIAAPLHALTSSKVHFSWSPEAGAAFQKLKARFTTAPILIMPDTRRQFVVEVDASNEGIGAVLSQRSEQDGKMHPCAFLSRRLSRAERNYDVGNRELLAVKVALEEWRHWLEGAEQPFIVWTDHKNLEYIRRAKRLNSRQARWALFFNRFSFSLSYRPGSRNVKPDALSRLYDPEPVAKEPEPILPLTCVVGAVIWQIEKEVKQANGEAPPPSGCPENRLFVPVDLRPQVIHWAHSSLLSCHPGVRRTVFAISRRFWWPSMESEVREYVEACSVCARNKMSSGSRMGLLQPLPIPSRPWADISLDFVTGLPVSQGNTTVLTVVDRFSKMVRFIALPKLPSAKETAEIMIDHVFKIHGFPKDIVSDRGPQFVSQFWREFCRLIGAKASLTSGYHPEANGQTERLNQQLETGLRCLVSQNPSTWSKHLVWVEYAHNSLPTSATG</sequence>
<dbReference type="InterPro" id="IPR005162">
    <property type="entry name" value="Retrotrans_gag_dom"/>
</dbReference>
<dbReference type="Pfam" id="PF00078">
    <property type="entry name" value="RVT_1"/>
    <property type="match status" value="1"/>
</dbReference>
<keyword evidence="4" id="KW-0808">Transferase</keyword>
<feature type="region of interest" description="Disordered" evidence="12">
    <location>
        <begin position="265"/>
        <end position="286"/>
    </location>
</feature>
<keyword evidence="7" id="KW-0255">Endonuclease</keyword>
<dbReference type="Pfam" id="PF08284">
    <property type="entry name" value="RVP_2"/>
    <property type="match status" value="1"/>
</dbReference>
<dbReference type="EC" id="3.1.26.4" evidence="2"/>
<evidence type="ECO:0000256" key="3">
    <source>
        <dbReference type="ARBA" id="ARBA00012493"/>
    </source>
</evidence>
<dbReference type="GO" id="GO:0008270">
    <property type="term" value="F:zinc ion binding"/>
    <property type="evidence" value="ECO:0007669"/>
    <property type="project" value="UniProtKB-KW"/>
</dbReference>
<dbReference type="Gene3D" id="3.30.420.10">
    <property type="entry name" value="Ribonuclease H-like superfamily/Ribonuclease H"/>
    <property type="match status" value="1"/>
</dbReference>